<dbReference type="Gene3D" id="3.40.50.1820">
    <property type="entry name" value="alpha/beta hydrolase"/>
    <property type="match status" value="1"/>
</dbReference>
<dbReference type="Pfam" id="PF00756">
    <property type="entry name" value="Esterase"/>
    <property type="match status" value="1"/>
</dbReference>
<dbReference type="SUPFAM" id="SSF53474">
    <property type="entry name" value="alpha/beta-Hydrolases"/>
    <property type="match status" value="1"/>
</dbReference>
<reference evidence="2" key="1">
    <citation type="journal article" date="2020" name="mSystems">
        <title>Genome- and Community-Level Interaction Insights into Carbon Utilization and Element Cycling Functions of Hydrothermarchaeota in Hydrothermal Sediment.</title>
        <authorList>
            <person name="Zhou Z."/>
            <person name="Liu Y."/>
            <person name="Xu W."/>
            <person name="Pan J."/>
            <person name="Luo Z.H."/>
            <person name="Li M."/>
        </authorList>
    </citation>
    <scope>NUCLEOTIDE SEQUENCE [LARGE SCALE GENOMIC DNA]</scope>
    <source>
        <strain evidence="2">SpSt-508</strain>
    </source>
</reference>
<evidence type="ECO:0000313" key="2">
    <source>
        <dbReference type="EMBL" id="HGT40800.1"/>
    </source>
</evidence>
<dbReference type="InterPro" id="IPR029058">
    <property type="entry name" value="AB_hydrolase_fold"/>
</dbReference>
<dbReference type="PANTHER" id="PTHR43037">
    <property type="entry name" value="UNNAMED PRODUCT-RELATED"/>
    <property type="match status" value="1"/>
</dbReference>
<sequence>MRYLLFLPQNYGSGDQKWPLLLFLHGAGECGDNLDLVKVHGPPKLVEQRPQDFPFVVVSPQASKVETPLVDRWEPKLLAELVDDVARRWAVDTDRLYVTGLSMGGYGTIRLAAHYPHKFAAAVPICGGGSTNYGRSLASVPMWFFHGDADLVVPVERSIEVVRAMRQAGGNPRLTVYSGVGHDSWTETYNNPELYQWLLQHKLSQRPESPGRRR</sequence>
<dbReference type="PANTHER" id="PTHR43037:SF1">
    <property type="entry name" value="BLL1128 PROTEIN"/>
    <property type="match status" value="1"/>
</dbReference>
<name>A0A7C4QQL9_9PLAN</name>
<proteinExistence type="predicted"/>
<evidence type="ECO:0000256" key="1">
    <source>
        <dbReference type="ARBA" id="ARBA00022729"/>
    </source>
</evidence>
<keyword evidence="1" id="KW-0732">Signal</keyword>
<dbReference type="InterPro" id="IPR000801">
    <property type="entry name" value="Esterase-like"/>
</dbReference>
<protein>
    <submittedName>
        <fullName evidence="2">Phospholipase</fullName>
    </submittedName>
</protein>
<dbReference type="InterPro" id="IPR050955">
    <property type="entry name" value="Plant_Biomass_Hydrol_Est"/>
</dbReference>
<organism evidence="2">
    <name type="scientific">Schlesneria paludicola</name>
    <dbReference type="NCBI Taxonomy" id="360056"/>
    <lineage>
        <taxon>Bacteria</taxon>
        <taxon>Pseudomonadati</taxon>
        <taxon>Planctomycetota</taxon>
        <taxon>Planctomycetia</taxon>
        <taxon>Planctomycetales</taxon>
        <taxon>Planctomycetaceae</taxon>
        <taxon>Schlesneria</taxon>
    </lineage>
</organism>
<gene>
    <name evidence="2" type="ORF">ENS64_16265</name>
</gene>
<dbReference type="AlphaFoldDB" id="A0A7C4QQL9"/>
<comment type="caution">
    <text evidence="2">The sequence shown here is derived from an EMBL/GenBank/DDBJ whole genome shotgun (WGS) entry which is preliminary data.</text>
</comment>
<accession>A0A7C4QQL9</accession>
<dbReference type="EMBL" id="DSVQ01000018">
    <property type="protein sequence ID" value="HGT40800.1"/>
    <property type="molecule type" value="Genomic_DNA"/>
</dbReference>